<dbReference type="GO" id="GO:0005524">
    <property type="term" value="F:ATP binding"/>
    <property type="evidence" value="ECO:0007669"/>
    <property type="project" value="InterPro"/>
</dbReference>
<evidence type="ECO:0000259" key="7">
    <source>
        <dbReference type="PROSITE" id="PS50929"/>
    </source>
</evidence>
<dbReference type="InterPro" id="IPR011527">
    <property type="entry name" value="ABC1_TM_dom"/>
</dbReference>
<dbReference type="AlphaFoldDB" id="A0A6A2XIF4"/>
<comment type="subcellular location">
    <subcellularLocation>
        <location evidence="1">Membrane</location>
        <topology evidence="1">Multi-pass membrane protein</topology>
    </subcellularLocation>
</comment>
<dbReference type="EMBL" id="VEPZ02001402">
    <property type="protein sequence ID" value="KAE8675298.1"/>
    <property type="molecule type" value="Genomic_DNA"/>
</dbReference>
<sequence>MADSSFEIDISSSINYHTPASHHASSTSKPNHFVRVPHITPRRLYHRPPATPFSMDNDMSWQSEVSWHFETSGWHESCNLGVALSPWAASSVSSSNSQAFGHRLARRLELQSYVARDEDSSSCIRFRDHSSSIDYDTQEDVERRLGLLRTNPNGVSALVPIGLRFPRLMRILIRMMIRLECIVHEFGGHDARKSASHHCHDTDDLSLLTDFSEDSISDHGHDHDHNHGLSHHNVHSDLDGHHQMRHMLVGLDHNLQSASLQFSGDSKYDDFDPTPNFDDDDEEEEYVEPPRPVGIEWSQNTDDEGCPEDMSIYVSLSNNCGGWSILRTKYSRAVLRQDISFFDTEVGTGDIMHGISSDVAQIQEMAHFIHHVFTFICGYAVGFIAAWKVALVVFSVTPVMMSYGIVYKAIYGVSRKRKRASNSIRTVFSFVAEENLAARYGVLLSNSVPLGANIGFAKGAGIGVIYLVTYSTWALAFWYGLILVAQNEISGGDVIACFFGVNVGEGPRDYKGLSHQGENKNEGLGIVEELGNTIGKLRIVEDLGNHSKVKERVEILEEKPITNENDQTRLKSPLSLH</sequence>
<dbReference type="CDD" id="cd18577">
    <property type="entry name" value="ABC_6TM_Pgp_ABCB1_D1_like"/>
    <property type="match status" value="1"/>
</dbReference>
<evidence type="ECO:0000313" key="8">
    <source>
        <dbReference type="EMBL" id="KAE8675298.1"/>
    </source>
</evidence>
<dbReference type="Proteomes" id="UP000436088">
    <property type="component" value="Unassembled WGS sequence"/>
</dbReference>
<evidence type="ECO:0000256" key="1">
    <source>
        <dbReference type="ARBA" id="ARBA00004141"/>
    </source>
</evidence>
<dbReference type="InterPro" id="IPR039421">
    <property type="entry name" value="Type_1_exporter"/>
</dbReference>
<evidence type="ECO:0000256" key="6">
    <source>
        <dbReference type="SAM" id="Phobius"/>
    </source>
</evidence>
<evidence type="ECO:0000256" key="5">
    <source>
        <dbReference type="SAM" id="MobiDB-lite"/>
    </source>
</evidence>
<reference evidence="8" key="1">
    <citation type="submission" date="2019-09" db="EMBL/GenBank/DDBJ databases">
        <title>Draft genome information of white flower Hibiscus syriacus.</title>
        <authorList>
            <person name="Kim Y.-M."/>
        </authorList>
    </citation>
    <scope>NUCLEOTIDE SEQUENCE [LARGE SCALE GENOMIC DNA]</scope>
    <source>
        <strain evidence="8">YM2019G1</strain>
    </source>
</reference>
<dbReference type="InterPro" id="IPR036640">
    <property type="entry name" value="ABC1_TM_sf"/>
</dbReference>
<gene>
    <name evidence="8" type="ORF">F3Y22_tig00111678pilonHSYRG00012</name>
</gene>
<dbReference type="PROSITE" id="PS50929">
    <property type="entry name" value="ABC_TM1F"/>
    <property type="match status" value="1"/>
</dbReference>
<accession>A0A6A2XIF4</accession>
<name>A0A6A2XIF4_HIBSY</name>
<dbReference type="Gene3D" id="1.20.1560.10">
    <property type="entry name" value="ABC transporter type 1, transmembrane domain"/>
    <property type="match status" value="1"/>
</dbReference>
<organism evidence="8 9">
    <name type="scientific">Hibiscus syriacus</name>
    <name type="common">Rose of Sharon</name>
    <dbReference type="NCBI Taxonomy" id="106335"/>
    <lineage>
        <taxon>Eukaryota</taxon>
        <taxon>Viridiplantae</taxon>
        <taxon>Streptophyta</taxon>
        <taxon>Embryophyta</taxon>
        <taxon>Tracheophyta</taxon>
        <taxon>Spermatophyta</taxon>
        <taxon>Magnoliopsida</taxon>
        <taxon>eudicotyledons</taxon>
        <taxon>Gunneridae</taxon>
        <taxon>Pentapetalae</taxon>
        <taxon>rosids</taxon>
        <taxon>malvids</taxon>
        <taxon>Malvales</taxon>
        <taxon>Malvaceae</taxon>
        <taxon>Malvoideae</taxon>
        <taxon>Hibiscus</taxon>
    </lineage>
</organism>
<keyword evidence="3 6" id="KW-1133">Transmembrane helix</keyword>
<feature type="transmembrane region" description="Helical" evidence="6">
    <location>
        <begin position="368"/>
        <end position="387"/>
    </location>
</feature>
<evidence type="ECO:0000256" key="2">
    <source>
        <dbReference type="ARBA" id="ARBA00022692"/>
    </source>
</evidence>
<dbReference type="PANTHER" id="PTHR24222">
    <property type="entry name" value="ABC TRANSPORTER B FAMILY"/>
    <property type="match status" value="1"/>
</dbReference>
<dbReference type="GO" id="GO:0140359">
    <property type="term" value="F:ABC-type transporter activity"/>
    <property type="evidence" value="ECO:0007669"/>
    <property type="project" value="InterPro"/>
</dbReference>
<feature type="transmembrane region" description="Helical" evidence="6">
    <location>
        <begin position="393"/>
        <end position="411"/>
    </location>
</feature>
<evidence type="ECO:0000256" key="4">
    <source>
        <dbReference type="ARBA" id="ARBA00023136"/>
    </source>
</evidence>
<proteinExistence type="predicted"/>
<feature type="region of interest" description="Disordered" evidence="5">
    <location>
        <begin position="264"/>
        <end position="285"/>
    </location>
</feature>
<dbReference type="GO" id="GO:0005886">
    <property type="term" value="C:plasma membrane"/>
    <property type="evidence" value="ECO:0007669"/>
    <property type="project" value="TreeGrafter"/>
</dbReference>
<feature type="domain" description="ABC transmembrane type-1" evidence="7">
    <location>
        <begin position="326"/>
        <end position="499"/>
    </location>
</feature>
<evidence type="ECO:0000256" key="3">
    <source>
        <dbReference type="ARBA" id="ARBA00022989"/>
    </source>
</evidence>
<keyword evidence="2 6" id="KW-0812">Transmembrane</keyword>
<protein>
    <recommendedName>
        <fullName evidence="7">ABC transmembrane type-1 domain-containing protein</fullName>
    </recommendedName>
</protein>
<comment type="caution">
    <text evidence="8">The sequence shown here is derived from an EMBL/GenBank/DDBJ whole genome shotgun (WGS) entry which is preliminary data.</text>
</comment>
<dbReference type="Pfam" id="PF00664">
    <property type="entry name" value="ABC_membrane"/>
    <property type="match status" value="1"/>
</dbReference>
<keyword evidence="4 6" id="KW-0472">Membrane</keyword>
<keyword evidence="9" id="KW-1185">Reference proteome</keyword>
<dbReference type="SUPFAM" id="SSF90123">
    <property type="entry name" value="ABC transporter transmembrane region"/>
    <property type="match status" value="1"/>
</dbReference>
<dbReference type="PANTHER" id="PTHR24222:SF84">
    <property type="entry name" value="ABC TRANSPORTER DOMAIN-CONTAINING PROTEIN"/>
    <property type="match status" value="1"/>
</dbReference>
<evidence type="ECO:0000313" key="9">
    <source>
        <dbReference type="Proteomes" id="UP000436088"/>
    </source>
</evidence>